<gene>
    <name evidence="4" type="ORF">BGZ65_008710</name>
</gene>
<evidence type="ECO:0000313" key="4">
    <source>
        <dbReference type="EMBL" id="KAF9974469.1"/>
    </source>
</evidence>
<dbReference type="AlphaFoldDB" id="A0A9P6M852"/>
<name>A0A9P6M852_9FUNG</name>
<dbReference type="GO" id="GO:0044183">
    <property type="term" value="F:protein folding chaperone"/>
    <property type="evidence" value="ECO:0007669"/>
    <property type="project" value="TreeGrafter"/>
</dbReference>
<dbReference type="InterPro" id="IPR009053">
    <property type="entry name" value="Prefoldin"/>
</dbReference>
<comment type="similarity">
    <text evidence="1">Belongs to the prefoldin subunit beta family.</text>
</comment>
<evidence type="ECO:0008006" key="6">
    <source>
        <dbReference type="Google" id="ProtNLM"/>
    </source>
</evidence>
<protein>
    <recommendedName>
        <fullName evidence="6">Prefoldin subunit 1</fullName>
    </recommendedName>
</protein>
<evidence type="ECO:0000256" key="1">
    <source>
        <dbReference type="ARBA" id="ARBA00008045"/>
    </source>
</evidence>
<evidence type="ECO:0000256" key="3">
    <source>
        <dbReference type="SAM" id="Coils"/>
    </source>
</evidence>
<dbReference type="GO" id="GO:0005737">
    <property type="term" value="C:cytoplasm"/>
    <property type="evidence" value="ECO:0007669"/>
    <property type="project" value="TreeGrafter"/>
</dbReference>
<sequence>MSTNEQAFGQVQQIIHDLQSKLQEATRMVASVQAQIQTREREKRLAELTNKELSALQPSTVTYRAVGKMFIQEPLADLTKELSNRAVEMDKDMAALDKKRIYWERSKTEAQGNLQELIRQIQQAQAS</sequence>
<proteinExistence type="inferred from homology"/>
<accession>A0A9P6M852</accession>
<keyword evidence="5" id="KW-1185">Reference proteome</keyword>
<dbReference type="Gene3D" id="1.10.287.370">
    <property type="match status" value="1"/>
</dbReference>
<dbReference type="EMBL" id="JAAAHW010004432">
    <property type="protein sequence ID" value="KAF9974469.1"/>
    <property type="molecule type" value="Genomic_DNA"/>
</dbReference>
<dbReference type="Pfam" id="PF01920">
    <property type="entry name" value="Prefoldin_2"/>
    <property type="match status" value="1"/>
</dbReference>
<feature type="coiled-coil region" evidence="3">
    <location>
        <begin position="15"/>
        <end position="42"/>
    </location>
</feature>
<keyword evidence="3" id="KW-0175">Coiled coil</keyword>
<organism evidence="4 5">
    <name type="scientific">Modicella reniformis</name>
    <dbReference type="NCBI Taxonomy" id="1440133"/>
    <lineage>
        <taxon>Eukaryota</taxon>
        <taxon>Fungi</taxon>
        <taxon>Fungi incertae sedis</taxon>
        <taxon>Mucoromycota</taxon>
        <taxon>Mortierellomycotina</taxon>
        <taxon>Mortierellomycetes</taxon>
        <taxon>Mortierellales</taxon>
        <taxon>Mortierellaceae</taxon>
        <taxon>Modicella</taxon>
    </lineage>
</organism>
<dbReference type="SUPFAM" id="SSF46579">
    <property type="entry name" value="Prefoldin"/>
    <property type="match status" value="1"/>
</dbReference>
<dbReference type="OrthoDB" id="2015447at2759"/>
<evidence type="ECO:0000313" key="5">
    <source>
        <dbReference type="Proteomes" id="UP000749646"/>
    </source>
</evidence>
<dbReference type="GO" id="GO:0051082">
    <property type="term" value="F:unfolded protein binding"/>
    <property type="evidence" value="ECO:0007669"/>
    <property type="project" value="InterPro"/>
</dbReference>
<evidence type="ECO:0000256" key="2">
    <source>
        <dbReference type="ARBA" id="ARBA00023186"/>
    </source>
</evidence>
<dbReference type="PANTHER" id="PTHR20903">
    <property type="entry name" value="PREFOLDIN SUBUNIT 1-RELATED"/>
    <property type="match status" value="1"/>
</dbReference>
<reference evidence="4" key="1">
    <citation type="journal article" date="2020" name="Fungal Divers.">
        <title>Resolving the Mortierellaceae phylogeny through synthesis of multi-gene phylogenetics and phylogenomics.</title>
        <authorList>
            <person name="Vandepol N."/>
            <person name="Liber J."/>
            <person name="Desiro A."/>
            <person name="Na H."/>
            <person name="Kennedy M."/>
            <person name="Barry K."/>
            <person name="Grigoriev I.V."/>
            <person name="Miller A.N."/>
            <person name="O'Donnell K."/>
            <person name="Stajich J.E."/>
            <person name="Bonito G."/>
        </authorList>
    </citation>
    <scope>NUCLEOTIDE SEQUENCE</scope>
    <source>
        <strain evidence="4">MES-2147</strain>
    </source>
</reference>
<keyword evidence="2" id="KW-0143">Chaperone</keyword>
<dbReference type="InterPro" id="IPR002777">
    <property type="entry name" value="PFD_beta-like"/>
</dbReference>
<dbReference type="GO" id="GO:0016272">
    <property type="term" value="C:prefoldin complex"/>
    <property type="evidence" value="ECO:0007669"/>
    <property type="project" value="InterPro"/>
</dbReference>
<dbReference type="PANTHER" id="PTHR20903:SF0">
    <property type="entry name" value="PREFOLDIN SUBUNIT 1"/>
    <property type="match status" value="1"/>
</dbReference>
<comment type="caution">
    <text evidence="4">The sequence shown here is derived from an EMBL/GenBank/DDBJ whole genome shotgun (WGS) entry which is preliminary data.</text>
</comment>
<dbReference type="Proteomes" id="UP000749646">
    <property type="component" value="Unassembled WGS sequence"/>
</dbReference>